<accession>A0A0F9AY62</accession>
<dbReference type="EMBL" id="LAZR01040496">
    <property type="protein sequence ID" value="KKL14340.1"/>
    <property type="molecule type" value="Genomic_DNA"/>
</dbReference>
<reference evidence="1" key="1">
    <citation type="journal article" date="2015" name="Nature">
        <title>Complex archaea that bridge the gap between prokaryotes and eukaryotes.</title>
        <authorList>
            <person name="Spang A."/>
            <person name="Saw J.H."/>
            <person name="Jorgensen S.L."/>
            <person name="Zaremba-Niedzwiedzka K."/>
            <person name="Martijn J."/>
            <person name="Lind A.E."/>
            <person name="van Eijk R."/>
            <person name="Schleper C."/>
            <person name="Guy L."/>
            <person name="Ettema T.J."/>
        </authorList>
    </citation>
    <scope>NUCLEOTIDE SEQUENCE</scope>
</reference>
<sequence length="41" mass="4504">MLTDKQKADLRKLLGPLLQEALNEGLGPAIQEEIGKMSRTP</sequence>
<gene>
    <name evidence="1" type="ORF">LCGC14_2516630</name>
</gene>
<name>A0A0F9AY62_9ZZZZ</name>
<dbReference type="AlphaFoldDB" id="A0A0F9AY62"/>
<feature type="non-terminal residue" evidence="1">
    <location>
        <position position="41"/>
    </location>
</feature>
<organism evidence="1">
    <name type="scientific">marine sediment metagenome</name>
    <dbReference type="NCBI Taxonomy" id="412755"/>
    <lineage>
        <taxon>unclassified sequences</taxon>
        <taxon>metagenomes</taxon>
        <taxon>ecological metagenomes</taxon>
    </lineage>
</organism>
<evidence type="ECO:0000313" key="1">
    <source>
        <dbReference type="EMBL" id="KKL14340.1"/>
    </source>
</evidence>
<proteinExistence type="predicted"/>
<protein>
    <submittedName>
        <fullName evidence="1">Uncharacterized protein</fullName>
    </submittedName>
</protein>
<comment type="caution">
    <text evidence="1">The sequence shown here is derived from an EMBL/GenBank/DDBJ whole genome shotgun (WGS) entry which is preliminary data.</text>
</comment>